<evidence type="ECO:0000256" key="3">
    <source>
        <dbReference type="SAM" id="Phobius"/>
    </source>
</evidence>
<dbReference type="InterPro" id="IPR002048">
    <property type="entry name" value="EF_hand_dom"/>
</dbReference>
<dbReference type="EMBL" id="MRZV01000103">
    <property type="protein sequence ID" value="PIK58747.1"/>
    <property type="molecule type" value="Genomic_DNA"/>
</dbReference>
<dbReference type="GO" id="GO:0005789">
    <property type="term" value="C:endoplasmic reticulum membrane"/>
    <property type="evidence" value="ECO:0007669"/>
    <property type="project" value="TreeGrafter"/>
</dbReference>
<comment type="caution">
    <text evidence="5">The sequence shown here is derived from an EMBL/GenBank/DDBJ whole genome shotgun (WGS) entry which is preliminary data.</text>
</comment>
<feature type="domain" description="EF-hand" evidence="4">
    <location>
        <begin position="66"/>
        <end position="101"/>
    </location>
</feature>
<reference evidence="5 6" key="1">
    <citation type="journal article" date="2017" name="PLoS Biol.">
        <title>The sea cucumber genome provides insights into morphological evolution and visceral regeneration.</title>
        <authorList>
            <person name="Zhang X."/>
            <person name="Sun L."/>
            <person name="Yuan J."/>
            <person name="Sun Y."/>
            <person name="Gao Y."/>
            <person name="Zhang L."/>
            <person name="Li S."/>
            <person name="Dai H."/>
            <person name="Hamel J.F."/>
            <person name="Liu C."/>
            <person name="Yu Y."/>
            <person name="Liu S."/>
            <person name="Lin W."/>
            <person name="Guo K."/>
            <person name="Jin S."/>
            <person name="Xu P."/>
            <person name="Storey K.B."/>
            <person name="Huan P."/>
            <person name="Zhang T."/>
            <person name="Zhou Y."/>
            <person name="Zhang J."/>
            <person name="Lin C."/>
            <person name="Li X."/>
            <person name="Xing L."/>
            <person name="Huo D."/>
            <person name="Sun M."/>
            <person name="Wang L."/>
            <person name="Mercier A."/>
            <person name="Li F."/>
            <person name="Yang H."/>
            <person name="Xiang J."/>
        </authorList>
    </citation>
    <scope>NUCLEOTIDE SEQUENCE [LARGE SCALE GENOMIC DNA]</scope>
    <source>
        <strain evidence="5">Shaxun</strain>
        <tissue evidence="5">Muscle</tissue>
    </source>
</reference>
<evidence type="ECO:0000259" key="4">
    <source>
        <dbReference type="PROSITE" id="PS50222"/>
    </source>
</evidence>
<dbReference type="PANTHER" id="PTHR16213">
    <property type="entry name" value="SELENOPROTEIN N"/>
    <property type="match status" value="1"/>
</dbReference>
<dbReference type="PANTHER" id="PTHR16213:SF78">
    <property type="entry name" value="SELENOPROTEIN N"/>
    <property type="match status" value="1"/>
</dbReference>
<accession>A0A2G8LEU7</accession>
<dbReference type="GO" id="GO:0055074">
    <property type="term" value="P:calcium ion homeostasis"/>
    <property type="evidence" value="ECO:0007669"/>
    <property type="project" value="TreeGrafter"/>
</dbReference>
<evidence type="ECO:0000256" key="1">
    <source>
        <dbReference type="ARBA" id="ARBA00022837"/>
    </source>
</evidence>
<keyword evidence="3" id="KW-0472">Membrane</keyword>
<evidence type="ECO:0000313" key="6">
    <source>
        <dbReference type="Proteomes" id="UP000230750"/>
    </source>
</evidence>
<dbReference type="Proteomes" id="UP000230750">
    <property type="component" value="Unassembled WGS sequence"/>
</dbReference>
<dbReference type="PROSITE" id="PS50222">
    <property type="entry name" value="EF_HAND_2"/>
    <property type="match status" value="1"/>
</dbReference>
<dbReference type="AlphaFoldDB" id="A0A2G8LEU7"/>
<keyword evidence="1" id="KW-0106">Calcium</keyword>
<dbReference type="InterPro" id="IPR018247">
    <property type="entry name" value="EF_Hand_1_Ca_BS"/>
</dbReference>
<keyword evidence="3" id="KW-0812">Transmembrane</keyword>
<evidence type="ECO:0000256" key="2">
    <source>
        <dbReference type="SAM" id="MobiDB-lite"/>
    </source>
</evidence>
<keyword evidence="6" id="KW-1185">Reference proteome</keyword>
<dbReference type="Gene3D" id="1.10.238.10">
    <property type="entry name" value="EF-hand"/>
    <property type="match status" value="1"/>
</dbReference>
<dbReference type="PROSITE" id="PS00018">
    <property type="entry name" value="EF_HAND_1"/>
    <property type="match status" value="1"/>
</dbReference>
<feature type="region of interest" description="Disordered" evidence="2">
    <location>
        <begin position="1"/>
        <end position="21"/>
    </location>
</feature>
<dbReference type="OrthoDB" id="10062435at2759"/>
<dbReference type="SUPFAM" id="SSF47473">
    <property type="entry name" value="EF-hand"/>
    <property type="match status" value="1"/>
</dbReference>
<sequence length="536" mass="60448">MKRQNKTPDPGGGQGKTSSEKKSQGCRIGRVICLSTLVACLAIGTAYFCQRYLQSLSEETAYIEARLGEEGMELFKGYDLNRDGFISIAEFEPMVQKLLSDELMNEEVDFSFAEEDVDPSEEVLTLEAHFKPLQQETMKNAQESQSSRYVTALSGLNAWTAPNQAIAGFHVGLFKPFFPDDVTPVGKPYTIIKSNLNLFSSTLSNNRFYPPKVKRNEVVIHRLLSMFHKRPFVHTRFGPQGAKAVIRAENEKYVDIVFRIHAEFQLNEPPNHPFWFTPGQIVGNIIATKDSSHIEHFSLYVPTNKSLNVDMEWLYGSSDDSNMEVDIGFLPEMRLTSPEPSMQVAIYGEGGEVLFEPENHHSKKYREAITWDFAVTTEEAMKAIELQFYPFKKSFSVTLLHFMENQMGVPTTKGSGRTLRETSLESPPVLKLLQTYFVSSWSLVADLQEAKDDQVNSYAANLATLCLEKYNFPVQMLISLPNGTVIHEVNANDMLDESHESSVSVTELLSDPLVTVYTNFLTEGVNRAKRLGFFSQ</sequence>
<organism evidence="5 6">
    <name type="scientific">Stichopus japonicus</name>
    <name type="common">Sea cucumber</name>
    <dbReference type="NCBI Taxonomy" id="307972"/>
    <lineage>
        <taxon>Eukaryota</taxon>
        <taxon>Metazoa</taxon>
        <taxon>Echinodermata</taxon>
        <taxon>Eleutherozoa</taxon>
        <taxon>Echinozoa</taxon>
        <taxon>Holothuroidea</taxon>
        <taxon>Aspidochirotacea</taxon>
        <taxon>Aspidochirotida</taxon>
        <taxon>Stichopodidae</taxon>
        <taxon>Apostichopus</taxon>
    </lineage>
</organism>
<gene>
    <name evidence="5" type="ORF">BSL78_04319</name>
</gene>
<evidence type="ECO:0000313" key="5">
    <source>
        <dbReference type="EMBL" id="PIK58747.1"/>
    </source>
</evidence>
<dbReference type="GO" id="GO:0005509">
    <property type="term" value="F:calcium ion binding"/>
    <property type="evidence" value="ECO:0007669"/>
    <property type="project" value="InterPro"/>
</dbReference>
<protein>
    <submittedName>
        <fullName evidence="5">Selenoprotein N, 1</fullName>
    </submittedName>
</protein>
<keyword evidence="3" id="KW-1133">Transmembrane helix</keyword>
<name>A0A2G8LEU7_STIJA</name>
<feature type="transmembrane region" description="Helical" evidence="3">
    <location>
        <begin position="28"/>
        <end position="48"/>
    </location>
</feature>
<proteinExistence type="predicted"/>
<dbReference type="InterPro" id="IPR011992">
    <property type="entry name" value="EF-hand-dom_pair"/>
</dbReference>
<dbReference type="STRING" id="307972.A0A2G8LEU7"/>